<keyword evidence="3" id="KW-1185">Reference proteome</keyword>
<dbReference type="Proteomes" id="UP000697995">
    <property type="component" value="Unassembled WGS sequence"/>
</dbReference>
<accession>A0ABS1CSZ3</accession>
<sequence>MMPAQAPRLDAPGRRVQPAAGTGARAEDSPMARNGDGRSRPGFEAMGAGRRAALLLPLAGLAPGRALAQAPLVLAPSTPGGGLSAFAEAMAAALAAADSGLPLAPRHTAGSAENVALLRAGDADLALVAGETATAALAGEGAPRIVAALYGTALMFAVPGASPYRSIADLRGRPVLWGAATSNFVVAARQVMGALGLDIERDFQPLFVARMDEAPRLLVEGRAEALWGGGAGWPAFAALAAAPGGARFLAPDAAERARITAAQPGLRPMDLPAGSYPGQDAAIASVGVWVYLLARPGLPDDTGYRLARGLDRAREGLSARLPQAAAMTPAGTASAAPGPTSIHPGALRHLREVGAL</sequence>
<name>A0ABS1CSZ3_9PROT</name>
<dbReference type="Pfam" id="PF16868">
    <property type="entry name" value="NMT1_3"/>
    <property type="match status" value="1"/>
</dbReference>
<gene>
    <name evidence="2" type="ORF">CKO45_05040</name>
</gene>
<evidence type="ECO:0008006" key="4">
    <source>
        <dbReference type="Google" id="ProtNLM"/>
    </source>
</evidence>
<evidence type="ECO:0000256" key="1">
    <source>
        <dbReference type="SAM" id="MobiDB-lite"/>
    </source>
</evidence>
<evidence type="ECO:0000313" key="3">
    <source>
        <dbReference type="Proteomes" id="UP000697995"/>
    </source>
</evidence>
<dbReference type="InterPro" id="IPR011852">
    <property type="entry name" value="TRAP_TAXI"/>
</dbReference>
<dbReference type="PANTHER" id="PTHR42941:SF1">
    <property type="entry name" value="SLL1037 PROTEIN"/>
    <property type="match status" value="1"/>
</dbReference>
<dbReference type="PANTHER" id="PTHR42941">
    <property type="entry name" value="SLL1037 PROTEIN"/>
    <property type="match status" value="1"/>
</dbReference>
<proteinExistence type="predicted"/>
<comment type="caution">
    <text evidence="2">The sequence shown here is derived from an EMBL/GenBank/DDBJ whole genome shotgun (WGS) entry which is preliminary data.</text>
</comment>
<dbReference type="SUPFAM" id="SSF53850">
    <property type="entry name" value="Periplasmic binding protein-like II"/>
    <property type="match status" value="1"/>
</dbReference>
<dbReference type="EMBL" id="NRSG01000022">
    <property type="protein sequence ID" value="MBK1657593.1"/>
    <property type="molecule type" value="Genomic_DNA"/>
</dbReference>
<organism evidence="2 3">
    <name type="scientific">Paracraurococcus ruber</name>
    <dbReference type="NCBI Taxonomy" id="77675"/>
    <lineage>
        <taxon>Bacteria</taxon>
        <taxon>Pseudomonadati</taxon>
        <taxon>Pseudomonadota</taxon>
        <taxon>Alphaproteobacteria</taxon>
        <taxon>Acetobacterales</taxon>
        <taxon>Roseomonadaceae</taxon>
        <taxon>Paracraurococcus</taxon>
    </lineage>
</organism>
<reference evidence="2 3" key="1">
    <citation type="journal article" date="2020" name="Microorganisms">
        <title>Osmotic Adaptation and Compatible Solute Biosynthesis of Phototrophic Bacteria as Revealed from Genome Analyses.</title>
        <authorList>
            <person name="Imhoff J.F."/>
            <person name="Rahn T."/>
            <person name="Kunzel S."/>
            <person name="Keller A."/>
            <person name="Neulinger S.C."/>
        </authorList>
    </citation>
    <scope>NUCLEOTIDE SEQUENCE [LARGE SCALE GENOMIC DNA]</scope>
    <source>
        <strain evidence="2 3">DSM 15382</strain>
    </source>
</reference>
<dbReference type="NCBIfam" id="TIGR02122">
    <property type="entry name" value="TRAP_TAXI"/>
    <property type="match status" value="1"/>
</dbReference>
<evidence type="ECO:0000313" key="2">
    <source>
        <dbReference type="EMBL" id="MBK1657593.1"/>
    </source>
</evidence>
<dbReference type="Gene3D" id="3.40.190.10">
    <property type="entry name" value="Periplasmic binding protein-like II"/>
    <property type="match status" value="2"/>
</dbReference>
<feature type="compositionally biased region" description="Basic and acidic residues" evidence="1">
    <location>
        <begin position="25"/>
        <end position="41"/>
    </location>
</feature>
<protein>
    <recommendedName>
        <fullName evidence="4">TAXI family TRAP transporter solute-binding subunit</fullName>
    </recommendedName>
</protein>
<feature type="region of interest" description="Disordered" evidence="1">
    <location>
        <begin position="1"/>
        <end position="44"/>
    </location>
</feature>